<dbReference type="Proteomes" id="UP000218887">
    <property type="component" value="Unassembled WGS sequence"/>
</dbReference>
<sequence length="167" mass="18408">MAKKTASNLAELNEYLKTQLSSVMKQELAQVVKETESDMVEKEVYNRYKPSPKGKPWTYQRRGTDKGSGGLGDIENMKAETAPTLTGVELTVTNTTTGQQDTDMQIADLVEGGDNTNGKEYKHKGDGSGEYLEARPFQKETLRELQESGKAVDVLKKGLRARGLSAF</sequence>
<feature type="region of interest" description="Disordered" evidence="1">
    <location>
        <begin position="43"/>
        <end position="87"/>
    </location>
</feature>
<dbReference type="AlphaFoldDB" id="A0A2A2IFZ8"/>
<keyword evidence="3" id="KW-1185">Reference proteome</keyword>
<organism evidence="2 3">
    <name type="scientific">Virgibacillus profundi</name>
    <dbReference type="NCBI Taxonomy" id="2024555"/>
    <lineage>
        <taxon>Bacteria</taxon>
        <taxon>Bacillati</taxon>
        <taxon>Bacillota</taxon>
        <taxon>Bacilli</taxon>
        <taxon>Bacillales</taxon>
        <taxon>Bacillaceae</taxon>
        <taxon>Virgibacillus</taxon>
    </lineage>
</organism>
<dbReference type="EMBL" id="NPOA01000004">
    <property type="protein sequence ID" value="PAV30164.1"/>
    <property type="molecule type" value="Genomic_DNA"/>
</dbReference>
<gene>
    <name evidence="2" type="ORF">CIL05_06770</name>
</gene>
<comment type="caution">
    <text evidence="2">The sequence shown here is derived from an EMBL/GenBank/DDBJ whole genome shotgun (WGS) entry which is preliminary data.</text>
</comment>
<dbReference type="RefSeq" id="WP_095654766.1">
    <property type="nucleotide sequence ID" value="NZ_NPOA01000004.1"/>
</dbReference>
<reference evidence="2 3" key="1">
    <citation type="submission" date="2017-08" db="EMBL/GenBank/DDBJ databases">
        <title>Virgibacillus indicus sp. nov. and Virgibacillus profoundi sp. nov, two moderately halophilic bacteria isolated from marine sediment by using the Microfluidic Streak Plate.</title>
        <authorList>
            <person name="Xu B."/>
            <person name="Hu B."/>
            <person name="Wang J."/>
            <person name="Zhu Y."/>
            <person name="Huang L."/>
            <person name="Du W."/>
            <person name="Huang Y."/>
        </authorList>
    </citation>
    <scope>NUCLEOTIDE SEQUENCE [LARGE SCALE GENOMIC DNA]</scope>
    <source>
        <strain evidence="2 3">IO3-P3-H5</strain>
    </source>
</reference>
<evidence type="ECO:0000313" key="2">
    <source>
        <dbReference type="EMBL" id="PAV30164.1"/>
    </source>
</evidence>
<proteinExistence type="predicted"/>
<accession>A0A2A2IFZ8</accession>
<evidence type="ECO:0008006" key="4">
    <source>
        <dbReference type="Google" id="ProtNLM"/>
    </source>
</evidence>
<name>A0A2A2IFZ8_9BACI</name>
<evidence type="ECO:0000256" key="1">
    <source>
        <dbReference type="SAM" id="MobiDB-lite"/>
    </source>
</evidence>
<evidence type="ECO:0000313" key="3">
    <source>
        <dbReference type="Proteomes" id="UP000218887"/>
    </source>
</evidence>
<protein>
    <recommendedName>
        <fullName evidence="4">HK97 gp10 family phage protein</fullName>
    </recommendedName>
</protein>